<protein>
    <recommendedName>
        <fullName evidence="5">DASH complex subunit ASK1</fullName>
    </recommendedName>
    <alternativeName>
        <fullName evidence="18">Associated with spindles and kinetochores protein 1</fullName>
    </alternativeName>
    <alternativeName>
        <fullName evidence="17">Outer kinetochore protein ASK1</fullName>
    </alternativeName>
</protein>
<keyword evidence="12" id="KW-0995">Kinetochore</keyword>
<gene>
    <name evidence="21" type="ORF">RI543_004172</name>
</gene>
<keyword evidence="16" id="KW-0137">Centromere</keyword>
<feature type="compositionally biased region" description="Low complexity" evidence="20">
    <location>
        <begin position="98"/>
        <end position="117"/>
    </location>
</feature>
<dbReference type="GO" id="GO:0072686">
    <property type="term" value="C:mitotic spindle"/>
    <property type="evidence" value="ECO:0007669"/>
    <property type="project" value="InterPro"/>
</dbReference>
<evidence type="ECO:0000256" key="8">
    <source>
        <dbReference type="ARBA" id="ARBA00022618"/>
    </source>
</evidence>
<accession>A0AAN7WFM1</accession>
<comment type="subcellular location">
    <subcellularLocation>
        <location evidence="3">Chromosome</location>
        <location evidence="3">Centromere</location>
        <location evidence="3">Kinetochore</location>
    </subcellularLocation>
    <subcellularLocation>
        <location evidence="2">Cytoplasm</location>
        <location evidence="2">Cytoskeleton</location>
        <location evidence="2">Spindle</location>
    </subcellularLocation>
    <subcellularLocation>
        <location evidence="1">Nucleus</location>
    </subcellularLocation>
</comment>
<dbReference type="Proteomes" id="UP001306508">
    <property type="component" value="Unassembled WGS sequence"/>
</dbReference>
<evidence type="ECO:0000256" key="5">
    <source>
        <dbReference type="ARBA" id="ARBA00014520"/>
    </source>
</evidence>
<evidence type="ECO:0000256" key="12">
    <source>
        <dbReference type="ARBA" id="ARBA00022838"/>
    </source>
</evidence>
<dbReference type="GO" id="GO:0044732">
    <property type="term" value="C:mitotic spindle pole body"/>
    <property type="evidence" value="ECO:0007669"/>
    <property type="project" value="TreeGrafter"/>
</dbReference>
<sequence>MNSQLEQIDQEIIRYLQKIDINLNESFKIITQDIIPNVRKYGQTCDDIMDSCQWLITMFEQTSNVQLFGSDNPIEKNAIDNENERSIFPTIVDKVSNTDRNNINTNDNNNSSNNDNTNNDDDFHTANITTTGQILQLPEFSDDENDELKKLVNEKQTNNNNNSTLQRQNRKRKVSLLLQQQYGSNSSSIPSPVIQSKTRKVNDNDKNDKDTDTDINTNTDDVYDSSPLKNDIHNSTILQFPTAE</sequence>
<dbReference type="InterPro" id="IPR013964">
    <property type="entry name" value="DASH_Ask1"/>
</dbReference>
<evidence type="ECO:0000256" key="3">
    <source>
        <dbReference type="ARBA" id="ARBA00004629"/>
    </source>
</evidence>
<evidence type="ECO:0000256" key="14">
    <source>
        <dbReference type="ARBA" id="ARBA00023242"/>
    </source>
</evidence>
<evidence type="ECO:0000256" key="7">
    <source>
        <dbReference type="ARBA" id="ARBA00022490"/>
    </source>
</evidence>
<evidence type="ECO:0000256" key="18">
    <source>
        <dbReference type="ARBA" id="ARBA00029932"/>
    </source>
</evidence>
<feature type="region of interest" description="Disordered" evidence="20">
    <location>
        <begin position="152"/>
        <end position="227"/>
    </location>
</feature>
<evidence type="ECO:0000256" key="13">
    <source>
        <dbReference type="ARBA" id="ARBA00023212"/>
    </source>
</evidence>
<evidence type="ECO:0000256" key="4">
    <source>
        <dbReference type="ARBA" id="ARBA00010731"/>
    </source>
</evidence>
<dbReference type="PANTHER" id="PTHR28200:SF1">
    <property type="entry name" value="DASH COMPLEX SUBUNIT ASK1"/>
    <property type="match status" value="1"/>
</dbReference>
<evidence type="ECO:0000256" key="11">
    <source>
        <dbReference type="ARBA" id="ARBA00022829"/>
    </source>
</evidence>
<evidence type="ECO:0000256" key="1">
    <source>
        <dbReference type="ARBA" id="ARBA00004123"/>
    </source>
</evidence>
<name>A0AAN7WFM1_9SACH</name>
<keyword evidence="13" id="KW-0206">Cytoskeleton</keyword>
<evidence type="ECO:0000256" key="15">
    <source>
        <dbReference type="ARBA" id="ARBA00023306"/>
    </source>
</evidence>
<dbReference type="AlphaFoldDB" id="A0AAN7WFM1"/>
<feature type="compositionally biased region" description="Basic and acidic residues" evidence="20">
    <location>
        <begin position="200"/>
        <end position="212"/>
    </location>
</feature>
<keyword evidence="10" id="KW-0498">Mitosis</keyword>
<comment type="caution">
    <text evidence="21">The sequence shown here is derived from an EMBL/GenBank/DDBJ whole genome shotgun (WGS) entry which is preliminary data.</text>
</comment>
<comment type="similarity">
    <text evidence="4">Belongs to the DASH complex ASK1 family.</text>
</comment>
<keyword evidence="9" id="KW-0493">Microtubule</keyword>
<proteinExistence type="inferred from homology"/>
<evidence type="ECO:0000256" key="16">
    <source>
        <dbReference type="ARBA" id="ARBA00023328"/>
    </source>
</evidence>
<evidence type="ECO:0000256" key="20">
    <source>
        <dbReference type="SAM" id="MobiDB-lite"/>
    </source>
</evidence>
<evidence type="ECO:0000256" key="2">
    <source>
        <dbReference type="ARBA" id="ARBA00004186"/>
    </source>
</evidence>
<keyword evidence="14" id="KW-0539">Nucleus</keyword>
<dbReference type="GO" id="GO:0008608">
    <property type="term" value="P:attachment of spindle microtubules to kinetochore"/>
    <property type="evidence" value="ECO:0007669"/>
    <property type="project" value="InterPro"/>
</dbReference>
<evidence type="ECO:0000256" key="10">
    <source>
        <dbReference type="ARBA" id="ARBA00022776"/>
    </source>
</evidence>
<dbReference type="EMBL" id="JAWIZZ010000053">
    <property type="protein sequence ID" value="KAK5778505.1"/>
    <property type="molecule type" value="Genomic_DNA"/>
</dbReference>
<feature type="region of interest" description="Disordered" evidence="20">
    <location>
        <begin position="91"/>
        <end position="125"/>
    </location>
</feature>
<dbReference type="GO" id="GO:0005874">
    <property type="term" value="C:microtubule"/>
    <property type="evidence" value="ECO:0007669"/>
    <property type="project" value="UniProtKB-KW"/>
</dbReference>
<evidence type="ECO:0000313" key="21">
    <source>
        <dbReference type="EMBL" id="KAK5778505.1"/>
    </source>
</evidence>
<keyword evidence="8" id="KW-0132">Cell division</keyword>
<keyword evidence="22" id="KW-1185">Reference proteome</keyword>
<evidence type="ECO:0000256" key="9">
    <source>
        <dbReference type="ARBA" id="ARBA00022701"/>
    </source>
</evidence>
<keyword evidence="7" id="KW-0963">Cytoplasm</keyword>
<evidence type="ECO:0000256" key="17">
    <source>
        <dbReference type="ARBA" id="ARBA00029735"/>
    </source>
</evidence>
<dbReference type="GO" id="GO:0042729">
    <property type="term" value="C:DASH complex"/>
    <property type="evidence" value="ECO:0007669"/>
    <property type="project" value="InterPro"/>
</dbReference>
<evidence type="ECO:0000256" key="6">
    <source>
        <dbReference type="ARBA" id="ARBA00022454"/>
    </source>
</evidence>
<comment type="subunit">
    <text evidence="19">Component of the DASH complex consisting of ASK1, DAD1, DAD2, DAD3, DAD4, DAM1, DUO1, HSK3, SPC19 and SPC34, with a stoichiometry of one copy of each subunit per complex. Multiple DASH complexes oligomerize to form a ring that encircles spindle microtubules and organizes the rod-like NDC80 complexes of the outer kinetochore. DASH complex oligomerization strengthens microtubule attachments. On cytoplasmic microtubules, DASH complexes appear to form patches instead of rings.</text>
</comment>
<reference evidence="22" key="1">
    <citation type="submission" date="2023-07" db="EMBL/GenBank/DDBJ databases">
        <title>A draft genome of Kazachstania heterogenica Y-27499.</title>
        <authorList>
            <person name="Donic C."/>
            <person name="Kralova J.S."/>
            <person name="Fidel L."/>
            <person name="Ben-Dor S."/>
            <person name="Jung S."/>
        </authorList>
    </citation>
    <scope>NUCLEOTIDE SEQUENCE [LARGE SCALE GENOMIC DNA]</scope>
    <source>
        <strain evidence="22">Y27499</strain>
    </source>
</reference>
<dbReference type="Pfam" id="PF08655">
    <property type="entry name" value="DASH_Ask1"/>
    <property type="match status" value="1"/>
</dbReference>
<dbReference type="PANTHER" id="PTHR28200">
    <property type="entry name" value="DASH COMPLEX SUBUNIT ASK1"/>
    <property type="match status" value="1"/>
</dbReference>
<organism evidence="21 22">
    <name type="scientific">Arxiozyma heterogenica</name>
    <dbReference type="NCBI Taxonomy" id="278026"/>
    <lineage>
        <taxon>Eukaryota</taxon>
        <taxon>Fungi</taxon>
        <taxon>Dikarya</taxon>
        <taxon>Ascomycota</taxon>
        <taxon>Saccharomycotina</taxon>
        <taxon>Saccharomycetes</taxon>
        <taxon>Saccharomycetales</taxon>
        <taxon>Saccharomycetaceae</taxon>
        <taxon>Arxiozyma</taxon>
    </lineage>
</organism>
<keyword evidence="15" id="KW-0131">Cell cycle</keyword>
<keyword evidence="11" id="KW-0159">Chromosome partition</keyword>
<keyword evidence="6" id="KW-0158">Chromosome</keyword>
<evidence type="ECO:0000256" key="19">
    <source>
        <dbReference type="ARBA" id="ARBA00046633"/>
    </source>
</evidence>
<evidence type="ECO:0000313" key="22">
    <source>
        <dbReference type="Proteomes" id="UP001306508"/>
    </source>
</evidence>
<dbReference type="GO" id="GO:0051301">
    <property type="term" value="P:cell division"/>
    <property type="evidence" value="ECO:0007669"/>
    <property type="project" value="UniProtKB-KW"/>
</dbReference>
<feature type="compositionally biased region" description="Polar residues" evidence="20">
    <location>
        <begin position="177"/>
        <end position="196"/>
    </location>
</feature>